<dbReference type="PROSITE" id="PS50007">
    <property type="entry name" value="PIPLC_X_DOMAIN"/>
    <property type="match status" value="1"/>
</dbReference>
<keyword evidence="2" id="KW-0732">Signal</keyword>
<gene>
    <name evidence="4" type="ORF">HOO65_080169</name>
</gene>
<feature type="chain" id="PRO_5045564013" evidence="2">
    <location>
        <begin position="18"/>
        <end position="338"/>
    </location>
</feature>
<name>A0ABR4MAC2_9PEZI</name>
<keyword evidence="5" id="KW-1185">Reference proteome</keyword>
<dbReference type="GeneID" id="98120905"/>
<sequence length="338" mass="37542">MRCSLLTALACLAVSHAGEYNDIIDPWSFDVGEGKYTDWMGAIADDTLLSSLSIPGTHDSMAYHIGNSFMQTQNSYLAQQLTGGIRYIDITCRYQDSSIQVYYGPYDTGHPLSTVLEEIFDFLDQHPRETVVLRIRHNILVTSTKFFEAFDKNFISGSHVGDRAIEHIYTTDSGVIAMAPTLGELRGKVLILEDFETEDPGCYGLPWNKDTVTSYSRRFATGGMFLEAKWKVIKFYLSQDPSPDSNILRITHTTANFGVIPIDIAARNSPSTGMNGYLGQYLQEPEAKCFGIIVMDFPGKQLVQNILALNDKYLAPKADSLPSDNTNTEPVEASRSNA</sequence>
<evidence type="ECO:0000256" key="1">
    <source>
        <dbReference type="SAM" id="MobiDB-lite"/>
    </source>
</evidence>
<reference evidence="4 5" key="1">
    <citation type="submission" date="2020-05" db="EMBL/GenBank/DDBJ databases">
        <title>Ceratocystis lukuohia genome.</title>
        <authorList>
            <person name="Harrington T.C."/>
            <person name="Kim K."/>
            <person name="Mayers C.G."/>
        </authorList>
    </citation>
    <scope>NUCLEOTIDE SEQUENCE [LARGE SCALE GENOMIC DNA]</scope>
    <source>
        <strain evidence="4 5">C4212</strain>
    </source>
</reference>
<feature type="region of interest" description="Disordered" evidence="1">
    <location>
        <begin position="318"/>
        <end position="338"/>
    </location>
</feature>
<dbReference type="RefSeq" id="XP_070856399.1">
    <property type="nucleotide sequence ID" value="XM_071001490.1"/>
</dbReference>
<accession>A0ABR4MAC2</accession>
<feature type="signal peptide" evidence="2">
    <location>
        <begin position="1"/>
        <end position="17"/>
    </location>
</feature>
<evidence type="ECO:0000259" key="3">
    <source>
        <dbReference type="SMART" id="SM00148"/>
    </source>
</evidence>
<evidence type="ECO:0000313" key="4">
    <source>
        <dbReference type="EMBL" id="KAL2885219.1"/>
    </source>
</evidence>
<dbReference type="Gene3D" id="3.20.20.190">
    <property type="entry name" value="Phosphatidylinositol (PI) phosphodiesterase"/>
    <property type="match status" value="1"/>
</dbReference>
<dbReference type="EMBL" id="JABSNW010000008">
    <property type="protein sequence ID" value="KAL2885219.1"/>
    <property type="molecule type" value="Genomic_DNA"/>
</dbReference>
<dbReference type="PANTHER" id="PTHR13593">
    <property type="match status" value="1"/>
</dbReference>
<dbReference type="SMART" id="SM00148">
    <property type="entry name" value="PLCXc"/>
    <property type="match status" value="1"/>
</dbReference>
<feature type="domain" description="Phosphatidylinositol-specific phospholipase C X" evidence="3">
    <location>
        <begin position="44"/>
        <end position="194"/>
    </location>
</feature>
<organism evidence="4 5">
    <name type="scientific">Ceratocystis lukuohia</name>
    <dbReference type="NCBI Taxonomy" id="2019550"/>
    <lineage>
        <taxon>Eukaryota</taxon>
        <taxon>Fungi</taxon>
        <taxon>Dikarya</taxon>
        <taxon>Ascomycota</taxon>
        <taxon>Pezizomycotina</taxon>
        <taxon>Sordariomycetes</taxon>
        <taxon>Hypocreomycetidae</taxon>
        <taxon>Microascales</taxon>
        <taxon>Ceratocystidaceae</taxon>
        <taxon>Ceratocystis</taxon>
    </lineage>
</organism>
<dbReference type="PANTHER" id="PTHR13593:SF113">
    <property type="entry name" value="SI:DKEY-266F7.9"/>
    <property type="match status" value="1"/>
</dbReference>
<dbReference type="Pfam" id="PF00388">
    <property type="entry name" value="PI-PLC-X"/>
    <property type="match status" value="1"/>
</dbReference>
<dbReference type="InterPro" id="IPR017946">
    <property type="entry name" value="PLC-like_Pdiesterase_TIM-brl"/>
</dbReference>
<dbReference type="SUPFAM" id="SSF51695">
    <property type="entry name" value="PLC-like phosphodiesterases"/>
    <property type="match status" value="1"/>
</dbReference>
<feature type="compositionally biased region" description="Polar residues" evidence="1">
    <location>
        <begin position="322"/>
        <end position="338"/>
    </location>
</feature>
<comment type="caution">
    <text evidence="4">The sequence shown here is derived from an EMBL/GenBank/DDBJ whole genome shotgun (WGS) entry which is preliminary data.</text>
</comment>
<proteinExistence type="predicted"/>
<protein>
    <submittedName>
        <fullName evidence="4">1-phosphatidylinositol phosphodiesterase</fullName>
    </submittedName>
</protein>
<dbReference type="InterPro" id="IPR051057">
    <property type="entry name" value="PI-PLC_domain"/>
</dbReference>
<evidence type="ECO:0000313" key="5">
    <source>
        <dbReference type="Proteomes" id="UP001610728"/>
    </source>
</evidence>
<dbReference type="InterPro" id="IPR000909">
    <property type="entry name" value="PLipase_C_PInositol-sp_X_dom"/>
</dbReference>
<evidence type="ECO:0000256" key="2">
    <source>
        <dbReference type="SAM" id="SignalP"/>
    </source>
</evidence>
<dbReference type="Proteomes" id="UP001610728">
    <property type="component" value="Unassembled WGS sequence"/>
</dbReference>